<dbReference type="Pfam" id="PF06338">
    <property type="entry name" value="ComK"/>
    <property type="match status" value="1"/>
</dbReference>
<gene>
    <name evidence="1" type="ORF">II3_02438</name>
</gene>
<dbReference type="GO" id="GO:0030420">
    <property type="term" value="P:establishment of competence for transformation"/>
    <property type="evidence" value="ECO:0007669"/>
    <property type="project" value="InterPro"/>
</dbReference>
<dbReference type="Proteomes" id="UP000006997">
    <property type="component" value="Unassembled WGS sequence"/>
</dbReference>
<dbReference type="HOGENOM" id="CLU_107920_0_0_9"/>
<evidence type="ECO:0000313" key="1">
    <source>
        <dbReference type="EMBL" id="EJR00609.1"/>
    </source>
</evidence>
<proteinExistence type="predicted"/>
<sequence>MNNENDIFISSSTMMLEPCKHPYYRTKMIDSSGNPLHSCQTAIQLIKKSCLTHVHSTYQGRRRAVQINFKLKQNVPIPINHKEYICAFPTESPSSPNCIWLFYNHIEEIEFSKKTNKANIHFFNGTTITIQIGSHKLQQQFFKSGHILSRMNIKDSLHLKNPLPSILLIVLIPLHYLSFSQVLVDIPISLDSTSSPFQTLSPPYFSLRKIALK</sequence>
<reference evidence="1 2" key="1">
    <citation type="submission" date="2012-04" db="EMBL/GenBank/DDBJ databases">
        <title>The Genome Sequence of Bacillus cereus MC67.</title>
        <authorList>
            <consortium name="The Broad Institute Genome Sequencing Platform"/>
            <consortium name="The Broad Institute Genome Sequencing Center for Infectious Disease"/>
            <person name="Feldgarden M."/>
            <person name="Van der Auwera G.A."/>
            <person name="Mahillon J."/>
            <person name="Duprez V."/>
            <person name="Timmery S."/>
            <person name="Mattelet C."/>
            <person name="Dierick K."/>
            <person name="Sun M."/>
            <person name="Yu Z."/>
            <person name="Zhu L."/>
            <person name="Hu X."/>
            <person name="Shank E.B."/>
            <person name="Swiecicka I."/>
            <person name="Hansen B.M."/>
            <person name="Andrup L."/>
            <person name="Young S.K."/>
            <person name="Zeng Q."/>
            <person name="Gargeya S."/>
            <person name="Fitzgerald M."/>
            <person name="Haas B."/>
            <person name="Abouelleil A."/>
            <person name="Alvarado L."/>
            <person name="Arachchi H.M."/>
            <person name="Berlin A."/>
            <person name="Chapman S.B."/>
            <person name="Goldberg J."/>
            <person name="Griggs A."/>
            <person name="Gujja S."/>
            <person name="Hansen M."/>
            <person name="Howarth C."/>
            <person name="Imamovic A."/>
            <person name="Larimer J."/>
            <person name="McCowen C."/>
            <person name="Montmayeur A."/>
            <person name="Murphy C."/>
            <person name="Neiman D."/>
            <person name="Pearson M."/>
            <person name="Priest M."/>
            <person name="Roberts A."/>
            <person name="Saif S."/>
            <person name="Shea T."/>
            <person name="Sisk P."/>
            <person name="Sykes S."/>
            <person name="Wortman J."/>
            <person name="Nusbaum C."/>
            <person name="Birren B."/>
        </authorList>
    </citation>
    <scope>NUCLEOTIDE SEQUENCE [LARGE SCALE GENOMIC DNA]</scope>
    <source>
        <strain evidence="1 2">MC67</strain>
    </source>
</reference>
<evidence type="ECO:0008006" key="3">
    <source>
        <dbReference type="Google" id="ProtNLM"/>
    </source>
</evidence>
<protein>
    <recommendedName>
        <fullName evidence="3">Competence transcription factor</fullName>
    </recommendedName>
</protein>
<organism evidence="1 2">
    <name type="scientific">Bacillus cereus MC67</name>
    <dbReference type="NCBI Taxonomy" id="1053219"/>
    <lineage>
        <taxon>Bacteria</taxon>
        <taxon>Bacillati</taxon>
        <taxon>Bacillota</taxon>
        <taxon>Bacilli</taxon>
        <taxon>Bacillales</taxon>
        <taxon>Bacillaceae</taxon>
        <taxon>Bacillus</taxon>
        <taxon>Bacillus cereus group</taxon>
    </lineage>
</organism>
<dbReference type="AlphaFoldDB" id="J8C349"/>
<dbReference type="InterPro" id="IPR010461">
    <property type="entry name" value="ComK"/>
</dbReference>
<comment type="caution">
    <text evidence="1">The sequence shown here is derived from an EMBL/GenBank/DDBJ whole genome shotgun (WGS) entry which is preliminary data.</text>
</comment>
<name>J8C349_BACCE</name>
<evidence type="ECO:0000313" key="2">
    <source>
        <dbReference type="Proteomes" id="UP000006997"/>
    </source>
</evidence>
<accession>J8C349</accession>
<dbReference type="EMBL" id="AHEN01000025">
    <property type="protein sequence ID" value="EJR00609.1"/>
    <property type="molecule type" value="Genomic_DNA"/>
</dbReference>